<gene>
    <name evidence="6" type="ORF">FHS60_000190</name>
</gene>
<dbReference type="EMBL" id="JACICA010000001">
    <property type="protein sequence ID" value="MBB3701748.1"/>
    <property type="molecule type" value="Genomic_DNA"/>
</dbReference>
<dbReference type="InterPro" id="IPR007593">
    <property type="entry name" value="CD225/Dispanin_fam"/>
</dbReference>
<keyword evidence="4 5" id="KW-0472">Membrane</keyword>
<evidence type="ECO:0000256" key="2">
    <source>
        <dbReference type="ARBA" id="ARBA00022692"/>
    </source>
</evidence>
<organism evidence="6 7">
    <name type="scientific">Alloprevotella rava</name>
    <dbReference type="NCBI Taxonomy" id="671218"/>
    <lineage>
        <taxon>Bacteria</taxon>
        <taxon>Pseudomonadati</taxon>
        <taxon>Bacteroidota</taxon>
        <taxon>Bacteroidia</taxon>
        <taxon>Bacteroidales</taxon>
        <taxon>Prevotellaceae</taxon>
        <taxon>Alloprevotella</taxon>
    </lineage>
</organism>
<keyword evidence="3 5" id="KW-1133">Transmembrane helix</keyword>
<dbReference type="PANTHER" id="PTHR14948">
    <property type="entry name" value="NG5"/>
    <property type="match status" value="1"/>
</dbReference>
<feature type="transmembrane region" description="Helical" evidence="5">
    <location>
        <begin position="23"/>
        <end position="46"/>
    </location>
</feature>
<evidence type="ECO:0008006" key="8">
    <source>
        <dbReference type="Google" id="ProtNLM"/>
    </source>
</evidence>
<feature type="transmembrane region" description="Helical" evidence="5">
    <location>
        <begin position="70"/>
        <end position="95"/>
    </location>
</feature>
<dbReference type="Proteomes" id="UP000541425">
    <property type="component" value="Unassembled WGS sequence"/>
</dbReference>
<dbReference type="PANTHER" id="PTHR14948:SF25">
    <property type="entry name" value="DUF4190 DOMAIN-CONTAINING PROTEIN"/>
    <property type="match status" value="1"/>
</dbReference>
<dbReference type="RefSeq" id="WP_183693745.1">
    <property type="nucleotide sequence ID" value="NZ_JACICA010000001.1"/>
</dbReference>
<proteinExistence type="predicted"/>
<evidence type="ECO:0000256" key="1">
    <source>
        <dbReference type="ARBA" id="ARBA00004370"/>
    </source>
</evidence>
<dbReference type="InterPro" id="IPR051423">
    <property type="entry name" value="CD225/Dispanin"/>
</dbReference>
<reference evidence="6 7" key="1">
    <citation type="submission" date="2020-08" db="EMBL/GenBank/DDBJ databases">
        <title>Genomic Encyclopedia of Type Strains, Phase IV (KMG-IV): sequencing the most valuable type-strain genomes for metagenomic binning, comparative biology and taxonomic classification.</title>
        <authorList>
            <person name="Goeker M."/>
        </authorList>
    </citation>
    <scope>NUCLEOTIDE SEQUENCE [LARGE SCALE GENOMIC DNA]</scope>
    <source>
        <strain evidence="6 7">DSM 22548</strain>
    </source>
</reference>
<protein>
    <recommendedName>
        <fullName evidence="8">CD225/dispanin family protein</fullName>
    </recommendedName>
</protein>
<comment type="caution">
    <text evidence="6">The sequence shown here is derived from an EMBL/GenBank/DDBJ whole genome shotgun (WGS) entry which is preliminary data.</text>
</comment>
<comment type="subcellular location">
    <subcellularLocation>
        <location evidence="1">Membrane</location>
    </subcellularLocation>
</comment>
<dbReference type="AlphaFoldDB" id="A0A7W5UD08"/>
<evidence type="ECO:0000256" key="4">
    <source>
        <dbReference type="ARBA" id="ARBA00023136"/>
    </source>
</evidence>
<evidence type="ECO:0000256" key="3">
    <source>
        <dbReference type="ARBA" id="ARBA00022989"/>
    </source>
</evidence>
<evidence type="ECO:0000313" key="7">
    <source>
        <dbReference type="Proteomes" id="UP000541425"/>
    </source>
</evidence>
<dbReference type="GO" id="GO:0016020">
    <property type="term" value="C:membrane"/>
    <property type="evidence" value="ECO:0007669"/>
    <property type="project" value="UniProtKB-SubCell"/>
</dbReference>
<dbReference type="Pfam" id="PF04505">
    <property type="entry name" value="CD225"/>
    <property type="match status" value="1"/>
</dbReference>
<name>A0A7W5UD08_9BACT</name>
<evidence type="ECO:0000256" key="5">
    <source>
        <dbReference type="SAM" id="Phobius"/>
    </source>
</evidence>
<sequence>MNPDYLQAADEQPSRPPMPDNHLVWAILSTCMCCLPFGVVSIVYAAQVENLYWKGRYEEAFDKANKARKWAIASAGAAVAVWMIYALILLIIFILGLKQPH</sequence>
<keyword evidence="2 5" id="KW-0812">Transmembrane</keyword>
<evidence type="ECO:0000313" key="6">
    <source>
        <dbReference type="EMBL" id="MBB3701748.1"/>
    </source>
</evidence>
<accession>A0A7W5UD08</accession>